<dbReference type="GO" id="GO:0005634">
    <property type="term" value="C:nucleus"/>
    <property type="evidence" value="ECO:0007669"/>
    <property type="project" value="TreeGrafter"/>
</dbReference>
<dbReference type="OrthoDB" id="340346at2759"/>
<dbReference type="InterPro" id="IPR000357">
    <property type="entry name" value="HEAT"/>
</dbReference>
<reference evidence="2" key="1">
    <citation type="journal article" date="2013" name="Genome Biol.">
        <title>Draft genome of the mountain pine beetle, Dendroctonus ponderosae Hopkins, a major forest pest.</title>
        <authorList>
            <person name="Keeling C.I."/>
            <person name="Yuen M.M."/>
            <person name="Liao N.Y."/>
            <person name="Docking T.R."/>
            <person name="Chan S.K."/>
            <person name="Taylor G.A."/>
            <person name="Palmquist D.L."/>
            <person name="Jackman S.D."/>
            <person name="Nguyen A."/>
            <person name="Li M."/>
            <person name="Henderson H."/>
            <person name="Janes J.K."/>
            <person name="Zhao Y."/>
            <person name="Pandoh P."/>
            <person name="Moore R."/>
            <person name="Sperling F.A."/>
            <person name="Huber D.P."/>
            <person name="Birol I."/>
            <person name="Jones S.J."/>
            <person name="Bohlmann J."/>
        </authorList>
    </citation>
    <scope>NUCLEOTIDE SEQUENCE</scope>
</reference>
<evidence type="ECO:0000256" key="1">
    <source>
        <dbReference type="ARBA" id="ARBA00022737"/>
    </source>
</evidence>
<gene>
    <name evidence="2" type="ORF">YQE_10068</name>
</gene>
<protein>
    <submittedName>
        <fullName evidence="2">Uncharacterized protein</fullName>
    </submittedName>
</protein>
<dbReference type="PANTHER" id="PTHR10648">
    <property type="entry name" value="SERINE/THREONINE-PROTEIN PHOSPHATASE PP2A 65 KDA REGULATORY SUBUNIT"/>
    <property type="match status" value="1"/>
</dbReference>
<dbReference type="InterPro" id="IPR051023">
    <property type="entry name" value="PP2A_Regulatory_Subunit_A"/>
</dbReference>
<dbReference type="InterPro" id="IPR021133">
    <property type="entry name" value="HEAT_type_2"/>
</dbReference>
<dbReference type="HOGENOM" id="CLU_375246_0_0_1"/>
<sequence>MMSDCISQQEFELFKDALIEENLEQQVLSILKLQPLAKALGEEATREDLLPFIAFNYGEFHDEVLLNLAEELLHFVPLVGGFEHAEVIFNILQKLCLTDENIVRERAVRTIIALQQTMSRQQIEDLLLPVINALTKNDWFTSKCSAVMMFSPLYPRLGQTRKAELRNNFKTLIQDDSSMVRKAAAIACVDLVQVVEDTFLEDEFVPIFQDIAQDPMDSVRVGAIDIALALMKRLHEDGLDDVIFKTLEDVCDDASWRLRQSLALSLATLQQQLPYGKYRCKLLALYQQLAQDAEAEVRVVAASSLFRYCGYLKESYQTEEENENNFEPVFEQSVMAIIRRLALDDSEEVRLALSSNVLPLSTLLSEQCFEKNIIAFLLEVLSREDSIMIQTNFLLGLSNFSGTVDLTQSLSAIKGSVQAVIARSQANWRTRRSILLTLVDIARFCDSTYFSENFQQYYTSLLEDPVFAVRRSASLVLPVIAKHYGIKWAREYLVEVLEKFCNDSRYLYRFVALFGIAEMVQPQLFPQPESCLEGFRKLLRAPDPKAHRALAKIAKSCRCVQRELSKEKYQSILKLKGELNYSSSFLSDIYTEAEFAKLKALNGSVYSVGSEDLGDCRAPYLQGVLQLIHNTFLPIIRYLNGDPTENVQIGAICTLGLVWDFIARLSQEEAQEWVQEACRQLPSAELEIIQKEVEDEFISADYKPSEPLESTPTPITLTPSYVEEKLDFISLFRTITLTPATDE</sequence>
<dbReference type="InterPro" id="IPR016024">
    <property type="entry name" value="ARM-type_fold"/>
</dbReference>
<dbReference type="OMA" id="AKHTICK"/>
<proteinExistence type="predicted"/>
<dbReference type="Gene3D" id="1.25.10.10">
    <property type="entry name" value="Leucine-rich Repeat Variant"/>
    <property type="match status" value="1"/>
</dbReference>
<dbReference type="Pfam" id="PF02985">
    <property type="entry name" value="HEAT"/>
    <property type="match status" value="1"/>
</dbReference>
<dbReference type="GO" id="GO:0005829">
    <property type="term" value="C:cytosol"/>
    <property type="evidence" value="ECO:0007669"/>
    <property type="project" value="TreeGrafter"/>
</dbReference>
<feature type="non-terminal residue" evidence="2">
    <location>
        <position position="743"/>
    </location>
</feature>
<accession>N6SZT6</accession>
<dbReference type="InterPro" id="IPR011989">
    <property type="entry name" value="ARM-like"/>
</dbReference>
<dbReference type="GO" id="GO:0000159">
    <property type="term" value="C:protein phosphatase type 2A complex"/>
    <property type="evidence" value="ECO:0007669"/>
    <property type="project" value="TreeGrafter"/>
</dbReference>
<keyword evidence="1" id="KW-0677">Repeat</keyword>
<name>N6SZT6_DENPD</name>
<dbReference type="AlphaFoldDB" id="N6SZT6"/>
<dbReference type="SUPFAM" id="SSF48371">
    <property type="entry name" value="ARM repeat"/>
    <property type="match status" value="1"/>
</dbReference>
<dbReference type="GO" id="GO:0019888">
    <property type="term" value="F:protein phosphatase regulator activity"/>
    <property type="evidence" value="ECO:0007669"/>
    <property type="project" value="TreeGrafter"/>
</dbReference>
<evidence type="ECO:0000313" key="2">
    <source>
        <dbReference type="EMBL" id="ENN73304.1"/>
    </source>
</evidence>
<organism evidence="2">
    <name type="scientific">Dendroctonus ponderosae</name>
    <name type="common">Mountain pine beetle</name>
    <dbReference type="NCBI Taxonomy" id="77166"/>
    <lineage>
        <taxon>Eukaryota</taxon>
        <taxon>Metazoa</taxon>
        <taxon>Ecdysozoa</taxon>
        <taxon>Arthropoda</taxon>
        <taxon>Hexapoda</taxon>
        <taxon>Insecta</taxon>
        <taxon>Pterygota</taxon>
        <taxon>Neoptera</taxon>
        <taxon>Endopterygota</taxon>
        <taxon>Coleoptera</taxon>
        <taxon>Polyphaga</taxon>
        <taxon>Cucujiformia</taxon>
        <taxon>Curculionidae</taxon>
        <taxon>Scolytinae</taxon>
        <taxon>Dendroctonus</taxon>
    </lineage>
</organism>
<dbReference type="PANTHER" id="PTHR10648:SF4">
    <property type="entry name" value="PROTEIN PHOSPHATASE 2 (FORMERLY 2A), REGULATORY SUBUNIT A, BETA ISOFORM-RELATED"/>
    <property type="match status" value="1"/>
</dbReference>
<dbReference type="EMBL" id="KB741169">
    <property type="protein sequence ID" value="ENN73304.1"/>
    <property type="molecule type" value="Genomic_DNA"/>
</dbReference>
<dbReference type="PROSITE" id="PS50077">
    <property type="entry name" value="HEAT_REPEAT"/>
    <property type="match status" value="2"/>
</dbReference>
<feature type="non-terminal residue" evidence="2">
    <location>
        <position position="1"/>
    </location>
</feature>